<evidence type="ECO:0000313" key="2">
    <source>
        <dbReference type="Proteomes" id="UP000216207"/>
    </source>
</evidence>
<dbReference type="AlphaFoldDB" id="A0A268P230"/>
<reference evidence="1 2" key="1">
    <citation type="submission" date="2017-07" db="EMBL/GenBank/DDBJ databases">
        <title>Isolation and whole genome analysis of endospore-forming bacteria from heroin.</title>
        <authorList>
            <person name="Kalinowski J."/>
            <person name="Ahrens B."/>
            <person name="Al-Dilaimi A."/>
            <person name="Winkler A."/>
            <person name="Wibberg D."/>
            <person name="Schleenbecker U."/>
            <person name="Ruckert C."/>
            <person name="Wolfel R."/>
            <person name="Grass G."/>
        </authorList>
    </citation>
    <scope>NUCLEOTIDE SEQUENCE [LARGE SCALE GENOMIC DNA]</scope>
    <source>
        <strain evidence="1 2">7539</strain>
    </source>
</reference>
<comment type="caution">
    <text evidence="1">The sequence shown here is derived from an EMBL/GenBank/DDBJ whole genome shotgun (WGS) entry which is preliminary data.</text>
</comment>
<proteinExistence type="predicted"/>
<protein>
    <submittedName>
        <fullName evidence="1">Uncharacterized protein</fullName>
    </submittedName>
</protein>
<evidence type="ECO:0000313" key="1">
    <source>
        <dbReference type="EMBL" id="PAE89777.1"/>
    </source>
</evidence>
<dbReference type="RefSeq" id="WP_011247842.1">
    <property type="nucleotide sequence ID" value="NZ_CP154609.1"/>
</dbReference>
<sequence length="192" mass="22301">MIQIQTYIAKTNSLDEYYENLEEPSQFFINKDHDTGLKVLDKMLNENKGSFLNGTIFISIEGAEVVTFIDWDDLDLMWPALLTMVLDFLNDGKYARTEHFSNGQQWTIRKVTSSPKDMILFKVVRDYSIFEFGLNNLTVNKETSALCKEGVFLKSVVDAAQDYIDYRDKDSRSQNLVDAKQKLRKIKERMIN</sequence>
<gene>
    <name evidence="1" type="ORF">CHH72_05850</name>
</gene>
<dbReference type="EMBL" id="NPCC01000006">
    <property type="protein sequence ID" value="PAE89777.1"/>
    <property type="molecule type" value="Genomic_DNA"/>
</dbReference>
<accession>A0A268P230</accession>
<organism evidence="1 2">
    <name type="scientific">Shouchella clausii</name>
    <name type="common">Alkalihalobacillus clausii</name>
    <dbReference type="NCBI Taxonomy" id="79880"/>
    <lineage>
        <taxon>Bacteria</taxon>
        <taxon>Bacillati</taxon>
        <taxon>Bacillota</taxon>
        <taxon>Bacilli</taxon>
        <taxon>Bacillales</taxon>
        <taxon>Bacillaceae</taxon>
        <taxon>Shouchella</taxon>
    </lineage>
</organism>
<name>A0A268P230_SHOCL</name>
<dbReference type="OMA" id="TWKMERI"/>
<dbReference type="Proteomes" id="UP000216207">
    <property type="component" value="Unassembled WGS sequence"/>
</dbReference>